<evidence type="ECO:0000256" key="1">
    <source>
        <dbReference type="SAM" id="MobiDB-lite"/>
    </source>
</evidence>
<dbReference type="Proteomes" id="UP001432027">
    <property type="component" value="Unassembled WGS sequence"/>
</dbReference>
<feature type="non-terminal residue" evidence="2">
    <location>
        <position position="1"/>
    </location>
</feature>
<sequence>TRSSVFDVVEKKDDIPSEFELDSVKRLTKMSKEMILTTQNTVGSKEVIVEVDRAPCEKPAPSPKKKTNKEKKKEEEVRRWNEAIARGNVFRP</sequence>
<feature type="region of interest" description="Disordered" evidence="1">
    <location>
        <begin position="53"/>
        <end position="78"/>
    </location>
</feature>
<dbReference type="EMBL" id="BTSX01000006">
    <property type="protein sequence ID" value="GMT05307.1"/>
    <property type="molecule type" value="Genomic_DNA"/>
</dbReference>
<accession>A0AAV5UGB5</accession>
<name>A0AAV5UGB5_9BILA</name>
<organism evidence="2 3">
    <name type="scientific">Pristionchus entomophagus</name>
    <dbReference type="NCBI Taxonomy" id="358040"/>
    <lineage>
        <taxon>Eukaryota</taxon>
        <taxon>Metazoa</taxon>
        <taxon>Ecdysozoa</taxon>
        <taxon>Nematoda</taxon>
        <taxon>Chromadorea</taxon>
        <taxon>Rhabditida</taxon>
        <taxon>Rhabditina</taxon>
        <taxon>Diplogasteromorpha</taxon>
        <taxon>Diplogasteroidea</taxon>
        <taxon>Neodiplogasteridae</taxon>
        <taxon>Pristionchus</taxon>
    </lineage>
</organism>
<evidence type="ECO:0000313" key="3">
    <source>
        <dbReference type="Proteomes" id="UP001432027"/>
    </source>
</evidence>
<dbReference type="AlphaFoldDB" id="A0AAV5UGB5"/>
<keyword evidence="3" id="KW-1185">Reference proteome</keyword>
<evidence type="ECO:0000313" key="2">
    <source>
        <dbReference type="EMBL" id="GMT05307.1"/>
    </source>
</evidence>
<proteinExistence type="predicted"/>
<feature type="non-terminal residue" evidence="2">
    <location>
        <position position="92"/>
    </location>
</feature>
<gene>
    <name evidence="2" type="ORF">PENTCL1PPCAC_27481</name>
</gene>
<comment type="caution">
    <text evidence="2">The sequence shown here is derived from an EMBL/GenBank/DDBJ whole genome shotgun (WGS) entry which is preliminary data.</text>
</comment>
<protein>
    <submittedName>
        <fullName evidence="2">Uncharacterized protein</fullName>
    </submittedName>
</protein>
<reference evidence="2" key="1">
    <citation type="submission" date="2023-10" db="EMBL/GenBank/DDBJ databases">
        <title>Genome assembly of Pristionchus species.</title>
        <authorList>
            <person name="Yoshida K."/>
            <person name="Sommer R.J."/>
        </authorList>
    </citation>
    <scope>NUCLEOTIDE SEQUENCE</scope>
    <source>
        <strain evidence="2">RS0144</strain>
    </source>
</reference>